<comment type="caution">
    <text evidence="1">The sequence shown here is derived from an EMBL/GenBank/DDBJ whole genome shotgun (WGS) entry which is preliminary data.</text>
</comment>
<evidence type="ECO:0000313" key="2">
    <source>
        <dbReference type="Proteomes" id="UP001417504"/>
    </source>
</evidence>
<accession>A0AAP0J9X2</accession>
<reference evidence="1 2" key="1">
    <citation type="submission" date="2024-01" db="EMBL/GenBank/DDBJ databases">
        <title>Genome assemblies of Stephania.</title>
        <authorList>
            <person name="Yang L."/>
        </authorList>
    </citation>
    <scope>NUCLEOTIDE SEQUENCE [LARGE SCALE GENOMIC DNA]</scope>
    <source>
        <strain evidence="1">QJT</strain>
        <tissue evidence="1">Leaf</tissue>
    </source>
</reference>
<keyword evidence="2" id="KW-1185">Reference proteome</keyword>
<sequence length="135" mass="15954">MVSEVGDIRINRYENWSFMVISDQLKKFMDQQMEKALIVKLIGKIIDIRCFITRSKTQRIHFTYEYDVEKALNEGPAGAEAKRGLPWAVMKNENVVQVPKHPRVQRLELKKDKIFDMEHIDLRSDRPPDRFKPIP</sequence>
<protein>
    <submittedName>
        <fullName evidence="1">Uncharacterized protein</fullName>
    </submittedName>
</protein>
<proteinExistence type="predicted"/>
<evidence type="ECO:0000313" key="1">
    <source>
        <dbReference type="EMBL" id="KAK9130129.1"/>
    </source>
</evidence>
<dbReference type="EMBL" id="JBBNAE010000004">
    <property type="protein sequence ID" value="KAK9130129.1"/>
    <property type="molecule type" value="Genomic_DNA"/>
</dbReference>
<name>A0AAP0J9X2_9MAGN</name>
<dbReference type="AlphaFoldDB" id="A0AAP0J9X2"/>
<organism evidence="1 2">
    <name type="scientific">Stephania japonica</name>
    <dbReference type="NCBI Taxonomy" id="461633"/>
    <lineage>
        <taxon>Eukaryota</taxon>
        <taxon>Viridiplantae</taxon>
        <taxon>Streptophyta</taxon>
        <taxon>Embryophyta</taxon>
        <taxon>Tracheophyta</taxon>
        <taxon>Spermatophyta</taxon>
        <taxon>Magnoliopsida</taxon>
        <taxon>Ranunculales</taxon>
        <taxon>Menispermaceae</taxon>
        <taxon>Menispermoideae</taxon>
        <taxon>Cissampelideae</taxon>
        <taxon>Stephania</taxon>
    </lineage>
</organism>
<gene>
    <name evidence="1" type="ORF">Sjap_010616</name>
</gene>
<dbReference type="Proteomes" id="UP001417504">
    <property type="component" value="Unassembled WGS sequence"/>
</dbReference>